<dbReference type="InterPro" id="IPR017853">
    <property type="entry name" value="GH"/>
</dbReference>
<dbReference type="Gene3D" id="2.60.40.1180">
    <property type="entry name" value="Golgi alpha-mannosidase II"/>
    <property type="match status" value="2"/>
</dbReference>
<dbReference type="Pfam" id="PF21365">
    <property type="entry name" value="Glyco_hydro_31_3rd"/>
    <property type="match status" value="1"/>
</dbReference>
<gene>
    <name evidence="10" type="ORF">C7V51_16020</name>
</gene>
<dbReference type="CDD" id="cd06593">
    <property type="entry name" value="GH31_xylosidase_YicI"/>
    <property type="match status" value="1"/>
</dbReference>
<dbReference type="InterPro" id="IPR013780">
    <property type="entry name" value="Glyco_hydro_b"/>
</dbReference>
<accession>A0AAD1ENF2</accession>
<organism evidence="10 11">
    <name type="scientific">Rathayibacter iranicus</name>
    <dbReference type="NCBI Taxonomy" id="59737"/>
    <lineage>
        <taxon>Bacteria</taxon>
        <taxon>Bacillati</taxon>
        <taxon>Actinomycetota</taxon>
        <taxon>Actinomycetes</taxon>
        <taxon>Micrococcales</taxon>
        <taxon>Microbacteriaceae</taxon>
        <taxon>Rathayibacter</taxon>
    </lineage>
</organism>
<feature type="domain" description="Glycosyl hydrolase family 31 C-terminal" evidence="9">
    <location>
        <begin position="583"/>
        <end position="669"/>
    </location>
</feature>
<evidence type="ECO:0000259" key="8">
    <source>
        <dbReference type="Pfam" id="PF13802"/>
    </source>
</evidence>
<comment type="catalytic activity">
    <reaction evidence="4">
        <text>Hydrolysis of terminal, non-reducing alpha-D-xylose residues with release of alpha-D-xylose.</text>
        <dbReference type="EC" id="3.2.1.177"/>
    </reaction>
</comment>
<dbReference type="SUPFAM" id="SSF74650">
    <property type="entry name" value="Galactose mutarotase-like"/>
    <property type="match status" value="1"/>
</dbReference>
<evidence type="ECO:0000256" key="6">
    <source>
        <dbReference type="RuleBase" id="RU361185"/>
    </source>
</evidence>
<dbReference type="Pfam" id="PF01055">
    <property type="entry name" value="Glyco_hydro_31_2nd"/>
    <property type="match status" value="1"/>
</dbReference>
<dbReference type="SUPFAM" id="SSF51011">
    <property type="entry name" value="Glycosyl hydrolase domain"/>
    <property type="match status" value="1"/>
</dbReference>
<dbReference type="KEGG" id="ria:C7V51_16020"/>
<proteinExistence type="inferred from homology"/>
<dbReference type="Proteomes" id="UP000283946">
    <property type="component" value="Chromosome"/>
</dbReference>
<feature type="domain" description="Glycoside hydrolase family 31 TIM barrel" evidence="7">
    <location>
        <begin position="259"/>
        <end position="574"/>
    </location>
</feature>
<protein>
    <recommendedName>
        <fullName evidence="5">alpha-D-xyloside xylohydrolase</fullName>
        <ecNumber evidence="5">3.2.1.177</ecNumber>
    </recommendedName>
</protein>
<dbReference type="SUPFAM" id="SSF117125">
    <property type="entry name" value="Putative glucosidase YicI, C-terminal domain"/>
    <property type="match status" value="1"/>
</dbReference>
<dbReference type="InterPro" id="IPR011013">
    <property type="entry name" value="Gal_mutarotase_sf_dom"/>
</dbReference>
<keyword evidence="3 6" id="KW-0326">Glycosidase</keyword>
<name>A0AAD1ENF2_9MICO</name>
<dbReference type="NCBIfam" id="NF007940">
    <property type="entry name" value="PRK10658.1"/>
    <property type="match status" value="1"/>
</dbReference>
<feature type="domain" description="Glycoside hydrolase family 31 N-terminal" evidence="8">
    <location>
        <begin position="54"/>
        <end position="216"/>
    </location>
</feature>
<evidence type="ECO:0000313" key="10">
    <source>
        <dbReference type="EMBL" id="AZZ57207.1"/>
    </source>
</evidence>
<dbReference type="PANTHER" id="PTHR43053">
    <property type="entry name" value="GLYCOSIDASE FAMILY 31"/>
    <property type="match status" value="1"/>
</dbReference>
<evidence type="ECO:0000256" key="2">
    <source>
        <dbReference type="ARBA" id="ARBA00022801"/>
    </source>
</evidence>
<evidence type="ECO:0000259" key="9">
    <source>
        <dbReference type="Pfam" id="PF21365"/>
    </source>
</evidence>
<dbReference type="Pfam" id="PF13802">
    <property type="entry name" value="Gal_mutarotas_2"/>
    <property type="match status" value="1"/>
</dbReference>
<dbReference type="GO" id="GO:0061634">
    <property type="term" value="F:alpha-D-xyloside xylohydrolase"/>
    <property type="evidence" value="ECO:0007669"/>
    <property type="project" value="UniProtKB-EC"/>
</dbReference>
<dbReference type="InterPro" id="IPR048395">
    <property type="entry name" value="Glyco_hydro_31_C"/>
</dbReference>
<evidence type="ECO:0000259" key="7">
    <source>
        <dbReference type="Pfam" id="PF01055"/>
    </source>
</evidence>
<keyword evidence="2 6" id="KW-0378">Hydrolase</keyword>
<dbReference type="FunFam" id="3.20.20.80:FF:000053">
    <property type="entry name" value="Alpha-xylosidase YicI"/>
    <property type="match status" value="1"/>
</dbReference>
<dbReference type="CDD" id="cd14752">
    <property type="entry name" value="GH31_N"/>
    <property type="match status" value="1"/>
</dbReference>
<evidence type="ECO:0000256" key="4">
    <source>
        <dbReference type="ARBA" id="ARBA00052064"/>
    </source>
</evidence>
<dbReference type="InterPro" id="IPR025887">
    <property type="entry name" value="Glyco_hydro_31_N_dom"/>
</dbReference>
<evidence type="ECO:0000256" key="5">
    <source>
        <dbReference type="ARBA" id="ARBA00066962"/>
    </source>
</evidence>
<dbReference type="RefSeq" id="WP_104266457.1">
    <property type="nucleotide sequence ID" value="NZ_CP028130.1"/>
</dbReference>
<dbReference type="EMBL" id="CP028130">
    <property type="protein sequence ID" value="AZZ57207.1"/>
    <property type="molecule type" value="Genomic_DNA"/>
</dbReference>
<dbReference type="PANTHER" id="PTHR43053:SF4">
    <property type="entry name" value="MYOGENESIS-REGULATING GLYCOSIDASE"/>
    <property type="match status" value="1"/>
</dbReference>
<evidence type="ECO:0000313" key="11">
    <source>
        <dbReference type="Proteomes" id="UP000283946"/>
    </source>
</evidence>
<dbReference type="AlphaFoldDB" id="A0AAD1ENF2"/>
<reference evidence="10 11" key="1">
    <citation type="submission" date="2018-03" db="EMBL/GenBank/DDBJ databases">
        <title>Bacteriophage NCPPB3778 and a type I-E CRISPR drive the evolution of the US Biological Select Agent, Rathayibacter toxicus.</title>
        <authorList>
            <person name="Davis E.W.II."/>
            <person name="Tabima J.F."/>
            <person name="Weisberg A.J."/>
            <person name="Dantas Lopes L."/>
            <person name="Wiseman M.S."/>
            <person name="Wiseman M.S."/>
            <person name="Pupko T."/>
            <person name="Belcher M.S."/>
            <person name="Sechler A.J."/>
            <person name="Tancos M.A."/>
            <person name="Schroeder B.K."/>
            <person name="Murray T.D."/>
            <person name="Luster D.G."/>
            <person name="Schneider W.L."/>
            <person name="Rogers E."/>
            <person name="Andreote F.D."/>
            <person name="Grunwald N.J."/>
            <person name="Putnam M.L."/>
            <person name="Chang J.H."/>
        </authorList>
    </citation>
    <scope>NUCLEOTIDE SEQUENCE [LARGE SCALE GENOMIC DNA]</scope>
    <source>
        <strain evidence="10 11">NCCPB 2253</strain>
    </source>
</reference>
<dbReference type="InterPro" id="IPR050985">
    <property type="entry name" value="Alpha-glycosidase_related"/>
</dbReference>
<dbReference type="Gene3D" id="3.20.20.80">
    <property type="entry name" value="Glycosidases"/>
    <property type="match status" value="1"/>
</dbReference>
<comment type="similarity">
    <text evidence="1 6">Belongs to the glycosyl hydrolase 31 family.</text>
</comment>
<dbReference type="SUPFAM" id="SSF51445">
    <property type="entry name" value="(Trans)glycosidases"/>
    <property type="match status" value="1"/>
</dbReference>
<evidence type="ECO:0000256" key="3">
    <source>
        <dbReference type="ARBA" id="ARBA00023295"/>
    </source>
</evidence>
<evidence type="ECO:0000256" key="1">
    <source>
        <dbReference type="ARBA" id="ARBA00007806"/>
    </source>
</evidence>
<dbReference type="EC" id="3.2.1.177" evidence="5"/>
<dbReference type="InterPro" id="IPR000322">
    <property type="entry name" value="Glyco_hydro_31_TIM"/>
</dbReference>
<dbReference type="GO" id="GO:0005975">
    <property type="term" value="P:carbohydrate metabolic process"/>
    <property type="evidence" value="ECO:0007669"/>
    <property type="project" value="InterPro"/>
</dbReference>
<sequence>MKFTDGFWQTRAGFTPLFAQEAYDIRTDGFSLEVIAPTRVIRDRGDVLNRPALTVTISSPAEGVAKVRIEHWRGSATRPGFELVEDGVGRTSVTEAGGVLCTGDLEVRVAQGAPWSLEFWDTSTGTRLTGSGHKAQGYLTGPDGSAYVHEQLDLGVGELIYGLGERFGPFVKNGQSVDVWNADGGTSSEQAYKNVPFYLSSCGYGVLVNDPGLVSFEVGSEAVERVQFSVGGEALEYLVIQGPTKKDVLRRYTALAGRPSVVPAWSYGLWLTTSFTTSYDEETVNSFIDGFAERELPLSAFHFDCFWMREFQWTDLEWDPRTFPDPEGILARLHERGLHTCVWINPYIAQASPLFAEGREKGYLLRTASGDVWQWDMWVAGMALIDFTNPEATAWFQEKLRVLVRQGVDSFKTDFGERIPSKGVVWADGTDPEAMHNWYPQLYNRAVHEVLEQELGEGKAVLFARSATVGGQTLPVHWGGDNTSSYVSMAETLRGGLSLALGGFAFWAHDIGGFEGTPDPGVFKRWLAFGLLSSHSRLHGSSSVRVPWAFDEEAVEVTRRFTRLKLSLMPYLYAAGAEAARTGLPLMRPMALEFEDDRTAAHLDTQYLLGHDLLVAPVFTEDGTVEFYLPRGLWTSWWTGESIASTGEWRREVHGFDSLPLYVREGAVIPVGARQDTAEYDYLDGLELQVFPGPDGVAHARVVAQDSGEETVFTVTRSGGAVSVEGPAGSWSWTAV</sequence>
<dbReference type="Gene3D" id="2.60.40.1760">
    <property type="entry name" value="glycosyl hydrolase (family 31)"/>
    <property type="match status" value="1"/>
</dbReference>
<dbReference type="GO" id="GO:0030246">
    <property type="term" value="F:carbohydrate binding"/>
    <property type="evidence" value="ECO:0007669"/>
    <property type="project" value="InterPro"/>
</dbReference>